<dbReference type="InterPro" id="IPR006311">
    <property type="entry name" value="TAT_signal"/>
</dbReference>
<dbReference type="RefSeq" id="WP_133036682.1">
    <property type="nucleotide sequence ID" value="NZ_BAABEI010000012.1"/>
</dbReference>
<dbReference type="PROSITE" id="PS51318">
    <property type="entry name" value="TAT"/>
    <property type="match status" value="1"/>
</dbReference>
<dbReference type="Proteomes" id="UP000295351">
    <property type="component" value="Unassembled WGS sequence"/>
</dbReference>
<dbReference type="EMBL" id="SLVX01000031">
    <property type="protein sequence ID" value="TCN34940.1"/>
    <property type="molecule type" value="Genomic_DNA"/>
</dbReference>
<proteinExistence type="predicted"/>
<comment type="caution">
    <text evidence="2">The sequence shown here is derived from an EMBL/GenBank/DDBJ whole genome shotgun (WGS) entry which is preliminary data.</text>
</comment>
<feature type="chain" id="PRO_5020570536" description="Secreted protein" evidence="1">
    <location>
        <begin position="24"/>
        <end position="88"/>
    </location>
</feature>
<keyword evidence="1" id="KW-0732">Signal</keyword>
<evidence type="ECO:0008006" key="4">
    <source>
        <dbReference type="Google" id="ProtNLM"/>
    </source>
</evidence>
<evidence type="ECO:0000313" key="2">
    <source>
        <dbReference type="EMBL" id="TCN34940.1"/>
    </source>
</evidence>
<feature type="signal peptide" evidence="1">
    <location>
        <begin position="1"/>
        <end position="23"/>
    </location>
</feature>
<gene>
    <name evidence="2" type="ORF">EV665_13119</name>
</gene>
<accession>A0A4V2RG31</accession>
<evidence type="ECO:0000256" key="1">
    <source>
        <dbReference type="SAM" id="SignalP"/>
    </source>
</evidence>
<protein>
    <recommendedName>
        <fullName evidence="4">Secreted protein</fullName>
    </recommendedName>
</protein>
<evidence type="ECO:0000313" key="3">
    <source>
        <dbReference type="Proteomes" id="UP000295351"/>
    </source>
</evidence>
<keyword evidence="3" id="KW-1185">Reference proteome</keyword>
<name>A0A4V2RG31_SHIGR</name>
<reference evidence="2 3" key="1">
    <citation type="submission" date="2019-03" db="EMBL/GenBank/DDBJ databases">
        <title>Genomic Encyclopedia of Type Strains, Phase IV (KMG-IV): sequencing the most valuable type-strain genomes for metagenomic binning, comparative biology and taxonomic classification.</title>
        <authorList>
            <person name="Goeker M."/>
        </authorList>
    </citation>
    <scope>NUCLEOTIDE SEQUENCE [LARGE SCALE GENOMIC DNA]</scope>
    <source>
        <strain evidence="2 3">DSM 18401</strain>
    </source>
</reference>
<sequence length="88" mass="9494">MTTTRRTFLGGIAAVSIPPAAMAVAAAEPETPSVDQFLAVATPAERARYHADALKEAMAEIHPDQSWRSVIDDKHHFVLTIGDPRLDA</sequence>
<dbReference type="AlphaFoldDB" id="A0A4V2RG31"/>
<organism evidence="2 3">
    <name type="scientific">Shinella granuli</name>
    <dbReference type="NCBI Taxonomy" id="323621"/>
    <lineage>
        <taxon>Bacteria</taxon>
        <taxon>Pseudomonadati</taxon>
        <taxon>Pseudomonadota</taxon>
        <taxon>Alphaproteobacteria</taxon>
        <taxon>Hyphomicrobiales</taxon>
        <taxon>Rhizobiaceae</taxon>
        <taxon>Shinella</taxon>
    </lineage>
</organism>